<evidence type="ECO:0000313" key="7">
    <source>
        <dbReference type="Proteomes" id="UP000633263"/>
    </source>
</evidence>
<evidence type="ECO:0000259" key="4">
    <source>
        <dbReference type="Pfam" id="PF25917"/>
    </source>
</evidence>
<dbReference type="SUPFAM" id="SSF111369">
    <property type="entry name" value="HlyD-like secretion proteins"/>
    <property type="match status" value="1"/>
</dbReference>
<feature type="domain" description="CusB-like beta-barrel" evidence="5">
    <location>
        <begin position="201"/>
        <end position="271"/>
    </location>
</feature>
<dbReference type="InterPro" id="IPR058624">
    <property type="entry name" value="MdtA-like_HH"/>
</dbReference>
<dbReference type="Pfam" id="PF25954">
    <property type="entry name" value="Beta-barrel_RND_2"/>
    <property type="match status" value="1"/>
</dbReference>
<proteinExistence type="inferred from homology"/>
<dbReference type="Pfam" id="PF25917">
    <property type="entry name" value="BSH_RND"/>
    <property type="match status" value="1"/>
</dbReference>
<feature type="domain" description="Multidrug resistance protein MdtA-like barrel-sandwich hybrid" evidence="4">
    <location>
        <begin position="69"/>
        <end position="189"/>
    </location>
</feature>
<accession>A0ABQ2CPS3</accession>
<dbReference type="InterPro" id="IPR058792">
    <property type="entry name" value="Beta-barrel_RND_2"/>
</dbReference>
<evidence type="ECO:0000313" key="6">
    <source>
        <dbReference type="EMBL" id="GGI98188.1"/>
    </source>
</evidence>
<dbReference type="Gene3D" id="2.40.50.100">
    <property type="match status" value="1"/>
</dbReference>
<keyword evidence="2" id="KW-0175">Coiled coil</keyword>
<dbReference type="NCBIfam" id="TIGR01730">
    <property type="entry name" value="RND_mfp"/>
    <property type="match status" value="1"/>
</dbReference>
<dbReference type="PANTHER" id="PTHR30469">
    <property type="entry name" value="MULTIDRUG RESISTANCE PROTEIN MDTA"/>
    <property type="match status" value="1"/>
</dbReference>
<organism evidence="6 7">
    <name type="scientific">Halopseudomonas pertucinogena</name>
    <dbReference type="NCBI Taxonomy" id="86175"/>
    <lineage>
        <taxon>Bacteria</taxon>
        <taxon>Pseudomonadati</taxon>
        <taxon>Pseudomonadota</taxon>
        <taxon>Gammaproteobacteria</taxon>
        <taxon>Pseudomonadales</taxon>
        <taxon>Pseudomonadaceae</taxon>
        <taxon>Halopseudomonas</taxon>
    </lineage>
</organism>
<feature type="domain" description="Multidrug resistance protein MdtA-like alpha-helical hairpin" evidence="3">
    <location>
        <begin position="105"/>
        <end position="161"/>
    </location>
</feature>
<evidence type="ECO:0000256" key="1">
    <source>
        <dbReference type="ARBA" id="ARBA00009477"/>
    </source>
</evidence>
<evidence type="ECO:0000259" key="5">
    <source>
        <dbReference type="Pfam" id="PF25954"/>
    </source>
</evidence>
<dbReference type="Gene3D" id="2.40.420.20">
    <property type="match status" value="1"/>
</dbReference>
<reference evidence="7" key="1">
    <citation type="journal article" date="2019" name="Int. J. Syst. Evol. Microbiol.">
        <title>The Global Catalogue of Microorganisms (GCM) 10K type strain sequencing project: providing services to taxonomists for standard genome sequencing and annotation.</title>
        <authorList>
            <consortium name="The Broad Institute Genomics Platform"/>
            <consortium name="The Broad Institute Genome Sequencing Center for Infectious Disease"/>
            <person name="Wu L."/>
            <person name="Ma J."/>
        </authorList>
    </citation>
    <scope>NUCLEOTIDE SEQUENCE [LARGE SCALE GENOMIC DNA]</scope>
    <source>
        <strain evidence="7">JCM 11590</strain>
    </source>
</reference>
<dbReference type="Pfam" id="PF25876">
    <property type="entry name" value="HH_MFP_RND"/>
    <property type="match status" value="1"/>
</dbReference>
<dbReference type="PANTHER" id="PTHR30469:SF11">
    <property type="entry name" value="BLL4320 PROTEIN"/>
    <property type="match status" value="1"/>
</dbReference>
<dbReference type="EMBL" id="BMNN01000002">
    <property type="protein sequence ID" value="GGI98188.1"/>
    <property type="molecule type" value="Genomic_DNA"/>
</dbReference>
<comment type="similarity">
    <text evidence="1">Belongs to the membrane fusion protein (MFP) (TC 8.A.1) family.</text>
</comment>
<evidence type="ECO:0000259" key="3">
    <source>
        <dbReference type="Pfam" id="PF25876"/>
    </source>
</evidence>
<evidence type="ECO:0000256" key="2">
    <source>
        <dbReference type="ARBA" id="ARBA00023054"/>
    </source>
</evidence>
<sequence length="366" mass="39796">MLRRLVLLILIFFVVVAGLGAWKFWSIRQQIAIFTAPKPPIQISASEAQQIEWQSRLPAIGTLTARQGVELTAEISGTVDQLSAVSGQVVDAGQTLLRMHDEVERASLATAEAQVELAELDFNRQRNLLQRQSISQAQFDQASSTLRQSRARAAELQAILQKKTIKAPFAGRLGIIHVDPGDYLSPGTPIATLQDLSSLHVDFSLAEQHYPRLSVGQQVELTVSAFPGQRFGGEITAINPRVDAASRTLLVRASIDNPEEQLLPGMFAELDVLLPDTQPRVVVPETAVNFSLYGNSVYVVVPADDNQAEGDGGQLEAKRRFVRLGERRDGLVVIIDGLQAGEQVVSTGQLKLDDGTAVVINNSNPL</sequence>
<dbReference type="Gene3D" id="1.10.287.470">
    <property type="entry name" value="Helix hairpin bin"/>
    <property type="match status" value="1"/>
</dbReference>
<dbReference type="InterPro" id="IPR058625">
    <property type="entry name" value="MdtA-like_BSH"/>
</dbReference>
<keyword evidence="7" id="KW-1185">Reference proteome</keyword>
<name>A0ABQ2CPS3_9GAMM</name>
<dbReference type="Proteomes" id="UP000633263">
    <property type="component" value="Unassembled WGS sequence"/>
</dbReference>
<dbReference type="Gene3D" id="2.40.30.170">
    <property type="match status" value="1"/>
</dbReference>
<dbReference type="InterPro" id="IPR006143">
    <property type="entry name" value="RND_pump_MFP"/>
</dbReference>
<protein>
    <submittedName>
        <fullName evidence="6">Resistance-nodulation-cell division (RND) efflux membrane fusion protein</fullName>
    </submittedName>
</protein>
<comment type="caution">
    <text evidence="6">The sequence shown here is derived from an EMBL/GenBank/DDBJ whole genome shotgun (WGS) entry which is preliminary data.</text>
</comment>
<gene>
    <name evidence="6" type="ORF">GCM10009083_13540</name>
</gene>